<dbReference type="GO" id="GO:0005739">
    <property type="term" value="C:mitochondrion"/>
    <property type="evidence" value="ECO:0007669"/>
    <property type="project" value="TreeGrafter"/>
</dbReference>
<evidence type="ECO:0000256" key="2">
    <source>
        <dbReference type="ARBA" id="ARBA00006824"/>
    </source>
</evidence>
<proteinExistence type="inferred from homology"/>
<dbReference type="STRING" id="9541.ENSMFAP00000037870"/>
<keyword evidence="7" id="KW-0732">Signal</keyword>
<organism evidence="8 9">
    <name type="scientific">Macaca fascicularis</name>
    <name type="common">Crab-eating macaque</name>
    <name type="synonym">Cynomolgus monkey</name>
    <dbReference type="NCBI Taxonomy" id="9541"/>
    <lineage>
        <taxon>Eukaryota</taxon>
        <taxon>Metazoa</taxon>
        <taxon>Chordata</taxon>
        <taxon>Craniata</taxon>
        <taxon>Vertebrata</taxon>
        <taxon>Euteleostomi</taxon>
        <taxon>Mammalia</taxon>
        <taxon>Eutheria</taxon>
        <taxon>Euarchontoglires</taxon>
        <taxon>Primates</taxon>
        <taxon>Haplorrhini</taxon>
        <taxon>Catarrhini</taxon>
        <taxon>Cercopithecidae</taxon>
        <taxon>Cercopithecinae</taxon>
        <taxon>Macaca</taxon>
    </lineage>
</organism>
<dbReference type="Bgee" id="ENSMFAG00000038161">
    <property type="expression patterns" value="Expressed in adult mammalian kidney and 13 other cell types or tissues"/>
</dbReference>
<evidence type="ECO:0000256" key="4">
    <source>
        <dbReference type="ARBA" id="ARBA00022989"/>
    </source>
</evidence>
<dbReference type="GO" id="GO:0061668">
    <property type="term" value="P:mitochondrial ribosome assembly"/>
    <property type="evidence" value="ECO:0007669"/>
    <property type="project" value="TreeGrafter"/>
</dbReference>
<keyword evidence="3" id="KW-0812">Transmembrane</keyword>
<dbReference type="GO" id="GO:0010730">
    <property type="term" value="P:negative regulation of hydrogen peroxide biosynthetic process"/>
    <property type="evidence" value="ECO:0007669"/>
    <property type="project" value="Ensembl"/>
</dbReference>
<evidence type="ECO:0000313" key="8">
    <source>
        <dbReference type="Ensembl" id="ENSMFAP00000037870.2"/>
    </source>
</evidence>
<dbReference type="Proteomes" id="UP000233100">
    <property type="component" value="Chromosome 20"/>
</dbReference>
<dbReference type="GO" id="GO:1901029">
    <property type="term" value="P:negative regulation of mitochondrial outer membrane permeabilization involved in apoptotic signaling pathway"/>
    <property type="evidence" value="ECO:0007669"/>
    <property type="project" value="Ensembl"/>
</dbReference>
<evidence type="ECO:0000256" key="1">
    <source>
        <dbReference type="ARBA" id="ARBA00004141"/>
    </source>
</evidence>
<evidence type="ECO:0000313" key="9">
    <source>
        <dbReference type="Proteomes" id="UP000233100"/>
    </source>
</evidence>
<evidence type="ECO:0000256" key="5">
    <source>
        <dbReference type="ARBA" id="ARBA00023136"/>
    </source>
</evidence>
<comment type="similarity">
    <text evidence="2 6">Belongs to the peroxisomal membrane protein PXMP2/4 family.</text>
</comment>
<keyword evidence="5" id="KW-0472">Membrane</keyword>
<dbReference type="PANTHER" id="PTHR11266">
    <property type="entry name" value="PEROXISOMAL MEMBRANE PROTEIN 2, PXMP2 MPV17"/>
    <property type="match status" value="1"/>
</dbReference>
<reference evidence="8" key="3">
    <citation type="submission" date="2025-09" db="UniProtKB">
        <authorList>
            <consortium name="Ensembl"/>
        </authorList>
    </citation>
    <scope>IDENTIFICATION</scope>
</reference>
<reference evidence="8 9" key="1">
    <citation type="submission" date="2013-03" db="EMBL/GenBank/DDBJ databases">
        <authorList>
            <person name="Warren W."/>
            <person name="Wilson R.K."/>
        </authorList>
    </citation>
    <scope>NUCLEOTIDE SEQUENCE</scope>
</reference>
<feature type="signal peptide" evidence="7">
    <location>
        <begin position="1"/>
        <end position="20"/>
    </location>
</feature>
<dbReference type="Ensembl" id="ENSMFAT00000012122.2">
    <property type="protein sequence ID" value="ENSMFAP00000037870.2"/>
    <property type="gene ID" value="ENSMFAG00000038161.2"/>
</dbReference>
<accession>A0A2K5WL30</accession>
<name>A0A2K5WL30_MACFA</name>
<feature type="chain" id="PRO_5030649273" evidence="7">
    <location>
        <begin position="21"/>
        <end position="296"/>
    </location>
</feature>
<keyword evidence="9" id="KW-1185">Reference proteome</keyword>
<dbReference type="Pfam" id="PF04117">
    <property type="entry name" value="Mpv17_PMP22"/>
    <property type="match status" value="1"/>
</dbReference>
<evidence type="ECO:0000256" key="7">
    <source>
        <dbReference type="SAM" id="SignalP"/>
    </source>
</evidence>
<dbReference type="GeneTree" id="ENSGT00730000111088"/>
<evidence type="ECO:0000256" key="6">
    <source>
        <dbReference type="RuleBase" id="RU363053"/>
    </source>
</evidence>
<reference evidence="8" key="2">
    <citation type="submission" date="2025-08" db="UniProtKB">
        <authorList>
            <consortium name="Ensembl"/>
        </authorList>
    </citation>
    <scope>IDENTIFICATION</scope>
</reference>
<protein>
    <submittedName>
        <fullName evidence="8">MPV17 mitochondrial inner membrane protein like</fullName>
    </submittedName>
</protein>
<dbReference type="InterPro" id="IPR007248">
    <property type="entry name" value="Mpv17_PMP22"/>
</dbReference>
<comment type="subcellular location">
    <subcellularLocation>
        <location evidence="1">Membrane</location>
        <topology evidence="1">Multi-pass membrane protein</topology>
    </subcellularLocation>
</comment>
<dbReference type="GO" id="GO:0016020">
    <property type="term" value="C:membrane"/>
    <property type="evidence" value="ECO:0007669"/>
    <property type="project" value="UniProtKB-SubCell"/>
</dbReference>
<sequence length="296" mass="32949">MPSASVALPVLSILCEWTHAWGWAGHLSNVHPHNGPWPPDWTVRAECAGRAPNRSGASGGGRCRCGRRQLRGCWRPRRLHRGAGSCLSRRLLIAGAHSADMAGWWPAVLRAARRHPWPTNVLLYGSLFSAGDALQQRLQGGEADWRQTRRVATLAVTFHANFNYVWLGLLERALPGHAPRAVLAKLLWDQVVGAPIAVSAFYTGMSILQEKDDIFLDLKQKFWNTYLSGLVYWPFVQLTNFSLVPVQWRTAYTGVCGFLWAIFVCFSQQSGDGTLKSAFTILRTKWTSAIEGSPEK</sequence>
<evidence type="ECO:0000256" key="3">
    <source>
        <dbReference type="ARBA" id="ARBA00022692"/>
    </source>
</evidence>
<dbReference type="AlphaFoldDB" id="A0A2K5WL30"/>
<dbReference type="VEuPathDB" id="HostDB:ENSMFAG00000038161"/>
<dbReference type="PANTHER" id="PTHR11266:SF39">
    <property type="entry name" value="MPV17-LIKE PROTEIN"/>
    <property type="match status" value="1"/>
</dbReference>
<keyword evidence="4" id="KW-1133">Transmembrane helix</keyword>
<gene>
    <name evidence="8" type="primary">MPV17L</name>
</gene>